<dbReference type="InterPro" id="IPR001264">
    <property type="entry name" value="Glyco_trans_51"/>
</dbReference>
<keyword evidence="8" id="KW-0511">Multifunctional enzyme</keyword>
<feature type="domain" description="Penicillin-binding protein transpeptidase" evidence="13">
    <location>
        <begin position="326"/>
        <end position="567"/>
    </location>
</feature>
<keyword evidence="2" id="KW-0645">Protease</keyword>
<dbReference type="InterPro" id="IPR012338">
    <property type="entry name" value="Beta-lactam/transpept-like"/>
</dbReference>
<keyword evidence="6" id="KW-0133">Cell shape</keyword>
<dbReference type="PANTHER" id="PTHR32282:SF34">
    <property type="entry name" value="PENICILLIN-BINDING PROTEIN 1A"/>
    <property type="match status" value="1"/>
</dbReference>
<organism evidence="15">
    <name type="scientific">freshwater metagenome</name>
    <dbReference type="NCBI Taxonomy" id="449393"/>
    <lineage>
        <taxon>unclassified sequences</taxon>
        <taxon>metagenomes</taxon>
        <taxon>ecological metagenomes</taxon>
    </lineage>
</organism>
<dbReference type="GO" id="GO:0008955">
    <property type="term" value="F:peptidoglycan glycosyltransferase activity"/>
    <property type="evidence" value="ECO:0007669"/>
    <property type="project" value="UniProtKB-EC"/>
</dbReference>
<accession>A0A6J6P0N5</accession>
<proteinExistence type="predicted"/>
<keyword evidence="12" id="KW-0472">Membrane</keyword>
<evidence type="ECO:0000256" key="10">
    <source>
        <dbReference type="ARBA" id="ARBA00044770"/>
    </source>
</evidence>
<protein>
    <recommendedName>
        <fullName evidence="10">peptidoglycan glycosyltransferase</fullName>
        <ecNumber evidence="10">2.4.99.28</ecNumber>
    </recommendedName>
</protein>
<evidence type="ECO:0000256" key="3">
    <source>
        <dbReference type="ARBA" id="ARBA00022676"/>
    </source>
</evidence>
<evidence type="ECO:0000256" key="1">
    <source>
        <dbReference type="ARBA" id="ARBA00022645"/>
    </source>
</evidence>
<dbReference type="Pfam" id="PF00905">
    <property type="entry name" value="Transpeptidase"/>
    <property type="match status" value="1"/>
</dbReference>
<dbReference type="InterPro" id="IPR001460">
    <property type="entry name" value="PCN-bd_Tpept"/>
</dbReference>
<evidence type="ECO:0000256" key="11">
    <source>
        <dbReference type="ARBA" id="ARBA00049902"/>
    </source>
</evidence>
<keyword evidence="12" id="KW-1133">Transmembrane helix</keyword>
<dbReference type="GO" id="GO:0030288">
    <property type="term" value="C:outer membrane-bounded periplasmic space"/>
    <property type="evidence" value="ECO:0007669"/>
    <property type="project" value="TreeGrafter"/>
</dbReference>
<dbReference type="GO" id="GO:0008658">
    <property type="term" value="F:penicillin binding"/>
    <property type="evidence" value="ECO:0007669"/>
    <property type="project" value="InterPro"/>
</dbReference>
<dbReference type="GO" id="GO:0006508">
    <property type="term" value="P:proteolysis"/>
    <property type="evidence" value="ECO:0007669"/>
    <property type="project" value="UniProtKB-KW"/>
</dbReference>
<dbReference type="FunFam" id="1.10.3810.10:FF:000001">
    <property type="entry name" value="Penicillin-binding protein 1A"/>
    <property type="match status" value="1"/>
</dbReference>
<reference evidence="15" key="1">
    <citation type="submission" date="2020-05" db="EMBL/GenBank/DDBJ databases">
        <authorList>
            <person name="Chiriac C."/>
            <person name="Salcher M."/>
            <person name="Ghai R."/>
            <person name="Kavagutti S V."/>
        </authorList>
    </citation>
    <scope>NUCLEOTIDE SEQUENCE</scope>
</reference>
<dbReference type="GO" id="GO:0008360">
    <property type="term" value="P:regulation of cell shape"/>
    <property type="evidence" value="ECO:0007669"/>
    <property type="project" value="UniProtKB-KW"/>
</dbReference>
<keyword evidence="12" id="KW-0812">Transmembrane</keyword>
<keyword evidence="4" id="KW-0808">Transferase</keyword>
<dbReference type="AlphaFoldDB" id="A0A6J6P0N5"/>
<dbReference type="Gene3D" id="3.40.710.10">
    <property type="entry name" value="DD-peptidase/beta-lactamase superfamily"/>
    <property type="match status" value="1"/>
</dbReference>
<evidence type="ECO:0000256" key="6">
    <source>
        <dbReference type="ARBA" id="ARBA00022960"/>
    </source>
</evidence>
<keyword evidence="9" id="KW-0961">Cell wall biogenesis/degradation</keyword>
<dbReference type="Pfam" id="PF00912">
    <property type="entry name" value="Transgly"/>
    <property type="match status" value="1"/>
</dbReference>
<dbReference type="EC" id="2.4.99.28" evidence="10"/>
<dbReference type="InterPro" id="IPR036950">
    <property type="entry name" value="PBP_transglycosylase"/>
</dbReference>
<keyword evidence="7" id="KW-0573">Peptidoglycan synthesis</keyword>
<evidence type="ECO:0000256" key="12">
    <source>
        <dbReference type="SAM" id="Phobius"/>
    </source>
</evidence>
<evidence type="ECO:0000256" key="9">
    <source>
        <dbReference type="ARBA" id="ARBA00023316"/>
    </source>
</evidence>
<gene>
    <name evidence="15" type="ORF">UFOPK2598_00113</name>
</gene>
<dbReference type="InterPro" id="IPR050396">
    <property type="entry name" value="Glycosyltr_51/Transpeptidase"/>
</dbReference>
<evidence type="ECO:0000256" key="8">
    <source>
        <dbReference type="ARBA" id="ARBA00023268"/>
    </source>
</evidence>
<dbReference type="GO" id="GO:0009252">
    <property type="term" value="P:peptidoglycan biosynthetic process"/>
    <property type="evidence" value="ECO:0007669"/>
    <property type="project" value="UniProtKB-KW"/>
</dbReference>
<dbReference type="SUPFAM" id="SSF56601">
    <property type="entry name" value="beta-lactamase/transpeptidase-like"/>
    <property type="match status" value="1"/>
</dbReference>
<dbReference type="PANTHER" id="PTHR32282">
    <property type="entry name" value="BINDING PROTEIN TRANSPEPTIDASE, PUTATIVE-RELATED"/>
    <property type="match status" value="1"/>
</dbReference>
<name>A0A6J6P0N5_9ZZZZ</name>
<evidence type="ECO:0000256" key="2">
    <source>
        <dbReference type="ARBA" id="ARBA00022670"/>
    </source>
</evidence>
<evidence type="ECO:0000256" key="7">
    <source>
        <dbReference type="ARBA" id="ARBA00022984"/>
    </source>
</evidence>
<dbReference type="EMBL" id="CAEZXV010000004">
    <property type="protein sequence ID" value="CAB4692187.1"/>
    <property type="molecule type" value="Genomic_DNA"/>
</dbReference>
<evidence type="ECO:0000256" key="5">
    <source>
        <dbReference type="ARBA" id="ARBA00022801"/>
    </source>
</evidence>
<dbReference type="GO" id="GO:0071555">
    <property type="term" value="P:cell wall organization"/>
    <property type="evidence" value="ECO:0007669"/>
    <property type="project" value="UniProtKB-KW"/>
</dbReference>
<feature type="domain" description="Glycosyl transferase family 51" evidence="14">
    <location>
        <begin position="55"/>
        <end position="233"/>
    </location>
</feature>
<keyword evidence="1" id="KW-0121">Carboxypeptidase</keyword>
<sequence>MNNLRGNLIRYGIFAGGIGFIIAVLGFAFAYFTVSIPDPNAFVNSQSTIIQYADGQEIGRLGSENRTVVKLANIPLHVRQAVMAAEDRNFYTQSAVSPIGIARALFNNLKSGSLNGQGGSTITQQYAKTAFLTPERTITRKVKELVIAMKLQNQMSKDDILESYLNTIYFGRGSYGIQTASEVYFGKSVSKLSISESAVLASILRSPGYYDPSYGKDNATRLKARWQYVIDGMVAKKWLTPAQAKNLKYPTLRDRVTSGALAGPKGYVISWVVHELAKLGFTEAQLQTGGYVIKTTLEKKNQEAAVKAMDTRGPAKTPDNFHAALVSIRPGTGEVVAMYGGKDYLVTQLNGATQSITQAGSGFKPFALVAALEQGIPLTSIWNGKSPQVFDDAGKPYPVFNYSNEQEGEINLLAATAHSINTIFVPLGIKAGPDKVVDVARRAGIPNTVALMPTPSISLGVASPHVIDMASAYATFAANGTYATPFIIKEVLGSNKGVLYEGKIEAQQVFQPDVMADLTYALEQVTKYGTGGAASSGVGRPTAGKTGTTTDNASAWFNGFTPEFATTVAMFRDDATQSLNGIGGLGAFTGGTFPARVWNTYTKLAQKGMPATSFPEPANIGGTEAVSYLDAVPTLDPTLAGKYESGATKKKKLAAKQ</sequence>
<dbReference type="InterPro" id="IPR023346">
    <property type="entry name" value="Lysozyme-like_dom_sf"/>
</dbReference>
<dbReference type="SUPFAM" id="SSF53955">
    <property type="entry name" value="Lysozyme-like"/>
    <property type="match status" value="1"/>
</dbReference>
<keyword evidence="5" id="KW-0378">Hydrolase</keyword>
<comment type="catalytic activity">
    <reaction evidence="11">
        <text>[GlcNAc-(1-&gt;4)-Mur2Ac(oyl-L-Ala-gamma-D-Glu-L-Lys-D-Ala-D-Ala)](n)-di-trans,octa-cis-undecaprenyl diphosphate + beta-D-GlcNAc-(1-&gt;4)-Mur2Ac(oyl-L-Ala-gamma-D-Glu-L-Lys-D-Ala-D-Ala)-di-trans,octa-cis-undecaprenyl diphosphate = [GlcNAc-(1-&gt;4)-Mur2Ac(oyl-L-Ala-gamma-D-Glu-L-Lys-D-Ala-D-Ala)](n+1)-di-trans,octa-cis-undecaprenyl diphosphate + di-trans,octa-cis-undecaprenyl diphosphate + H(+)</text>
        <dbReference type="Rhea" id="RHEA:23708"/>
        <dbReference type="Rhea" id="RHEA-COMP:9602"/>
        <dbReference type="Rhea" id="RHEA-COMP:9603"/>
        <dbReference type="ChEBI" id="CHEBI:15378"/>
        <dbReference type="ChEBI" id="CHEBI:58405"/>
        <dbReference type="ChEBI" id="CHEBI:60033"/>
        <dbReference type="ChEBI" id="CHEBI:78435"/>
        <dbReference type="EC" id="2.4.99.28"/>
    </reaction>
</comment>
<evidence type="ECO:0000256" key="4">
    <source>
        <dbReference type="ARBA" id="ARBA00022679"/>
    </source>
</evidence>
<dbReference type="Gene3D" id="1.10.3810.10">
    <property type="entry name" value="Biosynthetic peptidoglycan transglycosylase-like"/>
    <property type="match status" value="1"/>
</dbReference>
<evidence type="ECO:0000259" key="13">
    <source>
        <dbReference type="Pfam" id="PF00905"/>
    </source>
</evidence>
<feature type="transmembrane region" description="Helical" evidence="12">
    <location>
        <begin position="12"/>
        <end position="32"/>
    </location>
</feature>
<keyword evidence="3" id="KW-0328">Glycosyltransferase</keyword>
<dbReference type="GO" id="GO:0004180">
    <property type="term" value="F:carboxypeptidase activity"/>
    <property type="evidence" value="ECO:0007669"/>
    <property type="project" value="UniProtKB-KW"/>
</dbReference>
<evidence type="ECO:0000313" key="15">
    <source>
        <dbReference type="EMBL" id="CAB4692187.1"/>
    </source>
</evidence>
<evidence type="ECO:0000259" key="14">
    <source>
        <dbReference type="Pfam" id="PF00912"/>
    </source>
</evidence>